<reference evidence="3" key="1">
    <citation type="journal article" date="2017" name="Nat. Microbiol.">
        <title>Global analysis of biosynthetic gene clusters reveals vast potential of secondary metabolite production in Penicillium species.</title>
        <authorList>
            <person name="Nielsen J.C."/>
            <person name="Grijseels S."/>
            <person name="Prigent S."/>
            <person name="Ji B."/>
            <person name="Dainat J."/>
            <person name="Nielsen K.F."/>
            <person name="Frisvad J.C."/>
            <person name="Workman M."/>
            <person name="Nielsen J."/>
        </authorList>
    </citation>
    <scope>NUCLEOTIDE SEQUENCE [LARGE SCALE GENOMIC DNA]</scope>
    <source>
        <strain evidence="3">IBT 11843</strain>
    </source>
</reference>
<feature type="region of interest" description="Disordered" evidence="1">
    <location>
        <begin position="1"/>
        <end position="22"/>
    </location>
</feature>
<accession>A0A1V6PCZ9</accession>
<name>A0A1V6PCZ9_PENDC</name>
<protein>
    <submittedName>
        <fullName evidence="2">Uncharacterized protein</fullName>
    </submittedName>
</protein>
<evidence type="ECO:0000313" key="3">
    <source>
        <dbReference type="Proteomes" id="UP000191522"/>
    </source>
</evidence>
<feature type="compositionally biased region" description="Low complexity" evidence="1">
    <location>
        <begin position="9"/>
        <end position="18"/>
    </location>
</feature>
<gene>
    <name evidence="2" type="ORF">PENDEC_c009G04944</name>
</gene>
<keyword evidence="3" id="KW-1185">Reference proteome</keyword>
<evidence type="ECO:0000313" key="2">
    <source>
        <dbReference type="EMBL" id="OQD74884.1"/>
    </source>
</evidence>
<dbReference type="EMBL" id="MDYL01000009">
    <property type="protein sequence ID" value="OQD74884.1"/>
    <property type="molecule type" value="Genomic_DNA"/>
</dbReference>
<comment type="caution">
    <text evidence="2">The sequence shown here is derived from an EMBL/GenBank/DDBJ whole genome shotgun (WGS) entry which is preliminary data.</text>
</comment>
<dbReference type="OrthoDB" id="4471998at2759"/>
<organism evidence="2 3">
    <name type="scientific">Penicillium decumbens</name>
    <dbReference type="NCBI Taxonomy" id="69771"/>
    <lineage>
        <taxon>Eukaryota</taxon>
        <taxon>Fungi</taxon>
        <taxon>Dikarya</taxon>
        <taxon>Ascomycota</taxon>
        <taxon>Pezizomycotina</taxon>
        <taxon>Eurotiomycetes</taxon>
        <taxon>Eurotiomycetidae</taxon>
        <taxon>Eurotiales</taxon>
        <taxon>Aspergillaceae</taxon>
        <taxon>Penicillium</taxon>
    </lineage>
</organism>
<dbReference type="STRING" id="69771.A0A1V6PCZ9"/>
<proteinExistence type="predicted"/>
<evidence type="ECO:0000256" key="1">
    <source>
        <dbReference type="SAM" id="MobiDB-lite"/>
    </source>
</evidence>
<dbReference type="AlphaFoldDB" id="A0A1V6PCZ9"/>
<dbReference type="Proteomes" id="UP000191522">
    <property type="component" value="Unassembled WGS sequence"/>
</dbReference>
<sequence>MESGPSGRLSPTSDGDPSPSLPPPIISASALARLAERYPIADFSKIRTLSHTQTVEFLEWPFPAQTRLPDIGVFLALKTLSVEERSSRYPVDFDGCGNIRVGRKPCREPVIVQAYGLLWIAVWRRSIILCGEELAKRHGWVLEAKPSSAREPAFYAGIILLPSDYQKRQYVEFLRYGYDSSTNIEWGQRVTELNAHTDFTCGWNEKVIELTNAYGPRLQVMKTIPGFRVTAVNPIVDIDCSYAPGSRIPNHAELLKLPWQTDPWQSHPRFDTWSSLDPSLQRPFNPLPTQVISTRRDQNGVRHTYPHDDWLVLFAEILWRVNTGPEQSAFWALSKALIHRHEIAIFFPSSLAGSGMLSSEQRSLDGRGGVRILQFMEALNVAQQRVGNLGDSRLANIFTHFLCSMQVPCLSNKPLPPAAVRELARYLKLSSSVLTYAGFLTFLKSDLTH</sequence>